<dbReference type="InterPro" id="IPR023058">
    <property type="entry name" value="PPIase_PpiC_CS"/>
</dbReference>
<dbReference type="Proteomes" id="UP000031433">
    <property type="component" value="Unassembled WGS sequence"/>
</dbReference>
<feature type="region of interest" description="Disordered" evidence="2">
    <location>
        <begin position="29"/>
        <end position="51"/>
    </location>
</feature>
<dbReference type="AlphaFoldDB" id="A0A0C1QTX4"/>
<dbReference type="GO" id="GO:0003755">
    <property type="term" value="F:peptidyl-prolyl cis-trans isomerase activity"/>
    <property type="evidence" value="ECO:0007669"/>
    <property type="project" value="UniProtKB-KW"/>
</dbReference>
<keyword evidence="1 5" id="KW-0413">Isomerase</keyword>
<evidence type="ECO:0000256" key="3">
    <source>
        <dbReference type="SAM" id="SignalP"/>
    </source>
</evidence>
<dbReference type="SUPFAM" id="SSF109998">
    <property type="entry name" value="Triger factor/SurA peptide-binding domain-like"/>
    <property type="match status" value="1"/>
</dbReference>
<name>A0A0C1QTX4_9BACT</name>
<dbReference type="PANTHER" id="PTHR47245">
    <property type="entry name" value="PEPTIDYLPROLYL ISOMERASE"/>
    <property type="match status" value="1"/>
</dbReference>
<dbReference type="InterPro" id="IPR027304">
    <property type="entry name" value="Trigger_fact/SurA_dom_sf"/>
</dbReference>
<feature type="compositionally biased region" description="Basic and acidic residues" evidence="2">
    <location>
        <begin position="31"/>
        <end position="40"/>
    </location>
</feature>
<accession>A0A0C1QTX4</accession>
<protein>
    <submittedName>
        <fullName evidence="5">Peptidylprolyl isomerase</fullName>
    </submittedName>
</protein>
<comment type="caution">
    <text evidence="5">The sequence shown here is derived from an EMBL/GenBank/DDBJ whole genome shotgun (WGS) entry which is preliminary data.</text>
</comment>
<dbReference type="PROSITE" id="PS50198">
    <property type="entry name" value="PPIC_PPIASE_2"/>
    <property type="match status" value="1"/>
</dbReference>
<keyword evidence="3" id="KW-0732">Signal</keyword>
<dbReference type="SUPFAM" id="SSF54534">
    <property type="entry name" value="FKBP-like"/>
    <property type="match status" value="1"/>
</dbReference>
<dbReference type="InterPro" id="IPR050245">
    <property type="entry name" value="PrsA_foldase"/>
</dbReference>
<dbReference type="Gene3D" id="1.10.4030.10">
    <property type="entry name" value="Porin chaperone SurA, peptide-binding domain"/>
    <property type="match status" value="1"/>
</dbReference>
<feature type="chain" id="PRO_5007763331" evidence="3">
    <location>
        <begin position="30"/>
        <end position="352"/>
    </location>
</feature>
<dbReference type="EMBL" id="JXBL01000001">
    <property type="protein sequence ID" value="KIE41691.1"/>
    <property type="molecule type" value="Genomic_DNA"/>
</dbReference>
<proteinExistence type="predicted"/>
<dbReference type="InterPro" id="IPR046357">
    <property type="entry name" value="PPIase_dom_sf"/>
</dbReference>
<dbReference type="PROSITE" id="PS01096">
    <property type="entry name" value="PPIC_PPIASE_1"/>
    <property type="match status" value="1"/>
</dbReference>
<feature type="domain" description="PpiC" evidence="4">
    <location>
        <begin position="204"/>
        <end position="305"/>
    </location>
</feature>
<dbReference type="Pfam" id="PF13624">
    <property type="entry name" value="SurA_N_3"/>
    <property type="match status" value="1"/>
</dbReference>
<gene>
    <name evidence="5" type="ORF">SE37_03135</name>
</gene>
<evidence type="ECO:0000256" key="1">
    <source>
        <dbReference type="PROSITE-ProRule" id="PRU00278"/>
    </source>
</evidence>
<dbReference type="Gene3D" id="3.10.50.40">
    <property type="match status" value="1"/>
</dbReference>
<reference evidence="5 6" key="1">
    <citation type="submission" date="2015-01" db="EMBL/GenBank/DDBJ databases">
        <title>Genome sequence of the anaerobic bacterium Geobacter soli GSS01, a dissimilatory Fe(III) reducer from soil.</title>
        <authorList>
            <person name="Yang G."/>
            <person name="Zhou S."/>
        </authorList>
    </citation>
    <scope>NUCLEOTIDE SEQUENCE [LARGE SCALE GENOMIC DNA]</scope>
    <source>
        <strain evidence="5 6">GSS01</strain>
    </source>
</reference>
<dbReference type="PANTHER" id="PTHR47245:SF2">
    <property type="entry name" value="PEPTIDYL-PROLYL CIS-TRANS ISOMERASE HP_0175-RELATED"/>
    <property type="match status" value="1"/>
</dbReference>
<sequence>MDLTKTLRANILSLAALVALSGAAIGAEAAPAKKEDKTDKPAAAPAKQEEKNVAPLDPAAVVAKVNGVSITRAEVDRAKKVLLSQNRMTQPMTPDIAQKVEEAAVNQLIAKELLYQAGRKLEIKDLDKQVQERVSQGKARFPSQEEYLKTLKNMDMTEKDVETFAREDLVINNLIEKDVVAKTAVSDEEAKKFYNDNIDKFQRDETVKASHILIKVEPNASADDKKKAKEKAEAILKQVKGGADFAEVAKKESGCPSAPQGGDLGFFGKGQMVPPFEKAAFALKPGEVSDVVETQFGYHIIKLTDKRPAETVTFEETKDRIVQFLKQQKVQEGISEFVEGLKKKAKIEMANK</sequence>
<feature type="signal peptide" evidence="3">
    <location>
        <begin position="1"/>
        <end position="29"/>
    </location>
</feature>
<evidence type="ECO:0000313" key="6">
    <source>
        <dbReference type="Proteomes" id="UP000031433"/>
    </source>
</evidence>
<evidence type="ECO:0000259" key="4">
    <source>
        <dbReference type="PROSITE" id="PS50198"/>
    </source>
</evidence>
<keyword evidence="1" id="KW-0697">Rotamase</keyword>
<dbReference type="InterPro" id="IPR000297">
    <property type="entry name" value="PPIase_PpiC"/>
</dbReference>
<evidence type="ECO:0000313" key="5">
    <source>
        <dbReference type="EMBL" id="KIE41691.1"/>
    </source>
</evidence>
<dbReference type="Pfam" id="PF13616">
    <property type="entry name" value="Rotamase_3"/>
    <property type="match status" value="1"/>
</dbReference>
<keyword evidence="6" id="KW-1185">Reference proteome</keyword>
<dbReference type="RefSeq" id="WP_039643553.1">
    <property type="nucleotide sequence ID" value="NZ_JXBL01000001.1"/>
</dbReference>
<organism evidence="5 6">
    <name type="scientific">Geobacter soli</name>
    <dbReference type="NCBI Taxonomy" id="1510391"/>
    <lineage>
        <taxon>Bacteria</taxon>
        <taxon>Pseudomonadati</taxon>
        <taxon>Thermodesulfobacteriota</taxon>
        <taxon>Desulfuromonadia</taxon>
        <taxon>Geobacterales</taxon>
        <taxon>Geobacteraceae</taxon>
        <taxon>Geobacter</taxon>
    </lineage>
</organism>
<evidence type="ECO:0000256" key="2">
    <source>
        <dbReference type="SAM" id="MobiDB-lite"/>
    </source>
</evidence>